<dbReference type="KEGG" id="gma:AciX8_1577"/>
<dbReference type="InterPro" id="IPR020846">
    <property type="entry name" value="MFS_dom"/>
</dbReference>
<evidence type="ECO:0000256" key="6">
    <source>
        <dbReference type="ARBA" id="ARBA00023136"/>
    </source>
</evidence>
<dbReference type="PROSITE" id="PS50850">
    <property type="entry name" value="MFS"/>
    <property type="match status" value="1"/>
</dbReference>
<protein>
    <submittedName>
        <fullName evidence="9">Nucleoside:H symporter</fullName>
    </submittedName>
</protein>
<feature type="transmembrane region" description="Helical" evidence="7">
    <location>
        <begin position="84"/>
        <end position="103"/>
    </location>
</feature>
<dbReference type="PANTHER" id="PTHR23522">
    <property type="entry name" value="BLL5896 PROTEIN"/>
    <property type="match status" value="1"/>
</dbReference>
<dbReference type="InterPro" id="IPR036259">
    <property type="entry name" value="MFS_trans_sf"/>
</dbReference>
<dbReference type="Pfam" id="PF03825">
    <property type="entry name" value="Nuc_H_symport"/>
    <property type="match status" value="1"/>
</dbReference>
<dbReference type="GO" id="GO:0015213">
    <property type="term" value="F:uridine transmembrane transporter activity"/>
    <property type="evidence" value="ECO:0007669"/>
    <property type="project" value="TreeGrafter"/>
</dbReference>
<feature type="transmembrane region" description="Helical" evidence="7">
    <location>
        <begin position="51"/>
        <end position="72"/>
    </location>
</feature>
<feature type="transmembrane region" description="Helical" evidence="7">
    <location>
        <begin position="216"/>
        <end position="235"/>
    </location>
</feature>
<name>G8NNP2_GRAMM</name>
<dbReference type="PANTHER" id="PTHR23522:SF4">
    <property type="entry name" value="NUCLEOSIDE PERMEASE NUPG-RELATED"/>
    <property type="match status" value="1"/>
</dbReference>
<keyword evidence="10" id="KW-1185">Reference proteome</keyword>
<feature type="domain" description="Major facilitator superfamily (MFS) profile" evidence="8">
    <location>
        <begin position="169"/>
        <end position="426"/>
    </location>
</feature>
<proteinExistence type="predicted"/>
<dbReference type="InterPro" id="IPR004740">
    <property type="entry name" value="Nuc_H_symport"/>
</dbReference>
<keyword evidence="5 7" id="KW-1133">Transmembrane helix</keyword>
<feature type="transmembrane region" description="Helical" evidence="7">
    <location>
        <begin position="109"/>
        <end position="129"/>
    </location>
</feature>
<sequence>MGTKDKLAHMKMQIRARLGVMMFLQYFIWGAWYVTLATWLTKSLHFSGQQIGLAAGTTAVGAMIAPFFVGLIADKLFATQRVLALLHLLGGVLLFIASVQTAFHAEYVLLLLYSLCYMPTLALTNSLAFRQMREPKLEFGPIRVLGTLGWIVAGLLIGTLKLESTARPLQTAAAFSLLMAAYCLTLPDTPPLSREGKFTIESVFPKEARSLLRERSMAIFAIASFLICIPLQFYYAFTNLFLNEAGVRNAAGKMTGGQMSELFCMLLIPWFFRRLGVKYMLVAGMLAWVLRYVLFAYGNANEHVWMLVLGIVLHGICYDFFFVTGQIYIDRKSSLALRAAAQGLITFLTYGVGMFVGSWLSGAVVEHYTTLSAAGADVHSWRSIWLVAAGASAVVLVLFLLTFSDKEEGTVQTAEAAGRIPVEAPL</sequence>
<feature type="transmembrane region" description="Helical" evidence="7">
    <location>
        <begin position="141"/>
        <end position="162"/>
    </location>
</feature>
<dbReference type="EMBL" id="CP003130">
    <property type="protein sequence ID" value="AEU35917.1"/>
    <property type="molecule type" value="Genomic_DNA"/>
</dbReference>
<keyword evidence="2" id="KW-0813">Transport</keyword>
<comment type="subcellular location">
    <subcellularLocation>
        <location evidence="1">Cell membrane</location>
        <topology evidence="1">Multi-pass membrane protein</topology>
    </subcellularLocation>
</comment>
<evidence type="ECO:0000256" key="1">
    <source>
        <dbReference type="ARBA" id="ARBA00004651"/>
    </source>
</evidence>
<dbReference type="CDD" id="cd06177">
    <property type="entry name" value="MFS_NHS"/>
    <property type="match status" value="1"/>
</dbReference>
<accession>G8NNP2</accession>
<feature type="transmembrane region" description="Helical" evidence="7">
    <location>
        <begin position="384"/>
        <end position="403"/>
    </location>
</feature>
<feature type="transmembrane region" description="Helical" evidence="7">
    <location>
        <begin position="304"/>
        <end position="323"/>
    </location>
</feature>
<dbReference type="SUPFAM" id="SSF103473">
    <property type="entry name" value="MFS general substrate transporter"/>
    <property type="match status" value="1"/>
</dbReference>
<dbReference type="eggNOG" id="COG2814">
    <property type="taxonomic scope" value="Bacteria"/>
</dbReference>
<evidence type="ECO:0000313" key="9">
    <source>
        <dbReference type="EMBL" id="AEU35917.1"/>
    </source>
</evidence>
<organism evidence="9 10">
    <name type="scientific">Granulicella mallensis (strain ATCC BAA-1857 / DSM 23137 / MP5ACTX8)</name>
    <dbReference type="NCBI Taxonomy" id="682795"/>
    <lineage>
        <taxon>Bacteria</taxon>
        <taxon>Pseudomonadati</taxon>
        <taxon>Acidobacteriota</taxon>
        <taxon>Terriglobia</taxon>
        <taxon>Terriglobales</taxon>
        <taxon>Acidobacteriaceae</taxon>
        <taxon>Granulicella</taxon>
    </lineage>
</organism>
<feature type="transmembrane region" description="Helical" evidence="7">
    <location>
        <begin position="279"/>
        <end position="298"/>
    </location>
</feature>
<dbReference type="GO" id="GO:0015212">
    <property type="term" value="F:cytidine transmembrane transporter activity"/>
    <property type="evidence" value="ECO:0007669"/>
    <property type="project" value="TreeGrafter"/>
</dbReference>
<gene>
    <name evidence="9" type="ordered locus">AciX8_1577</name>
</gene>
<dbReference type="HOGENOM" id="CLU_013133_1_2_0"/>
<evidence type="ECO:0000256" key="7">
    <source>
        <dbReference type="SAM" id="Phobius"/>
    </source>
</evidence>
<evidence type="ECO:0000256" key="4">
    <source>
        <dbReference type="ARBA" id="ARBA00022692"/>
    </source>
</evidence>
<evidence type="ECO:0000256" key="2">
    <source>
        <dbReference type="ARBA" id="ARBA00022448"/>
    </source>
</evidence>
<dbReference type="Proteomes" id="UP000007113">
    <property type="component" value="Chromosome"/>
</dbReference>
<evidence type="ECO:0000256" key="5">
    <source>
        <dbReference type="ARBA" id="ARBA00022989"/>
    </source>
</evidence>
<keyword evidence="4 7" id="KW-0812">Transmembrane</keyword>
<dbReference type="AlphaFoldDB" id="G8NNP2"/>
<keyword evidence="3" id="KW-1003">Cell membrane</keyword>
<feature type="transmembrane region" description="Helical" evidence="7">
    <location>
        <begin position="344"/>
        <end position="364"/>
    </location>
</feature>
<dbReference type="GO" id="GO:0005886">
    <property type="term" value="C:plasma membrane"/>
    <property type="evidence" value="ECO:0007669"/>
    <property type="project" value="UniProtKB-SubCell"/>
</dbReference>
<feature type="transmembrane region" description="Helical" evidence="7">
    <location>
        <begin position="20"/>
        <end position="39"/>
    </location>
</feature>
<evidence type="ECO:0000256" key="3">
    <source>
        <dbReference type="ARBA" id="ARBA00022475"/>
    </source>
</evidence>
<keyword evidence="6 7" id="KW-0472">Membrane</keyword>
<evidence type="ECO:0000313" key="10">
    <source>
        <dbReference type="Proteomes" id="UP000007113"/>
    </source>
</evidence>
<dbReference type="Gene3D" id="1.20.1250.20">
    <property type="entry name" value="MFS general substrate transporter like domains"/>
    <property type="match status" value="2"/>
</dbReference>
<dbReference type="STRING" id="682795.AciX8_1577"/>
<reference evidence="9 10" key="1">
    <citation type="submission" date="2011-11" db="EMBL/GenBank/DDBJ databases">
        <title>Complete sequence of Granulicella mallensis MP5ACTX8.</title>
        <authorList>
            <consortium name="US DOE Joint Genome Institute"/>
            <person name="Lucas S."/>
            <person name="Copeland A."/>
            <person name="Lapidus A."/>
            <person name="Cheng J.-F."/>
            <person name="Goodwin L."/>
            <person name="Pitluck S."/>
            <person name="Peters L."/>
            <person name="Lu M."/>
            <person name="Detter J.C."/>
            <person name="Han C."/>
            <person name="Tapia R."/>
            <person name="Land M."/>
            <person name="Hauser L."/>
            <person name="Kyrpides N."/>
            <person name="Ivanova N."/>
            <person name="Mikhailova N."/>
            <person name="Pagani I."/>
            <person name="Rawat S."/>
            <person name="Mannisto M."/>
            <person name="Haggblom M."/>
            <person name="Woyke T."/>
        </authorList>
    </citation>
    <scope>NUCLEOTIDE SEQUENCE [LARGE SCALE GENOMIC DNA]</scope>
    <source>
        <strain evidence="10">ATCC BAA-1857 / DSM 23137 / MP5ACTX8</strain>
    </source>
</reference>
<evidence type="ECO:0000259" key="8">
    <source>
        <dbReference type="PROSITE" id="PS50850"/>
    </source>
</evidence>